<reference evidence="2" key="2">
    <citation type="submission" date="2019-06" db="EMBL/GenBank/DDBJ databases">
        <title>Genomics analysis of Aphanomyces spp. identifies a new class of oomycete effector associated with host adaptation.</title>
        <authorList>
            <person name="Gaulin E."/>
        </authorList>
    </citation>
    <scope>NUCLEOTIDE SEQUENCE</scope>
    <source>
        <strain evidence="2">CBS 578.67</strain>
    </source>
</reference>
<dbReference type="Proteomes" id="UP000332933">
    <property type="component" value="Unassembled WGS sequence"/>
</dbReference>
<accession>A0A485LR46</accession>
<dbReference type="EMBL" id="CAADRA010007460">
    <property type="protein sequence ID" value="VFU01316.1"/>
    <property type="molecule type" value="Genomic_DNA"/>
</dbReference>
<proteinExistence type="predicted"/>
<evidence type="ECO:0000313" key="2">
    <source>
        <dbReference type="EMBL" id="KAF0683247.1"/>
    </source>
</evidence>
<keyword evidence="4" id="KW-1185">Reference proteome</keyword>
<evidence type="ECO:0000256" key="1">
    <source>
        <dbReference type="SAM" id="Phobius"/>
    </source>
</evidence>
<protein>
    <submittedName>
        <fullName evidence="3">Aste57867_24679 protein</fullName>
    </submittedName>
</protein>
<keyword evidence="1" id="KW-1133">Transmembrane helix</keyword>
<feature type="transmembrane region" description="Helical" evidence="1">
    <location>
        <begin position="188"/>
        <end position="211"/>
    </location>
</feature>
<dbReference type="EMBL" id="VJMH01007434">
    <property type="protein sequence ID" value="KAF0683247.1"/>
    <property type="molecule type" value="Genomic_DNA"/>
</dbReference>
<keyword evidence="1" id="KW-0812">Transmembrane</keyword>
<name>A0A485LR46_9STRA</name>
<sequence length="277" mass="30177">MAPEIQVQRKIMWFINNGDTILLHADQAIAAYVATRATSRGVYEWRDLTVQGARSVNDPAGLTSMLVQIRHFVRATVNESTRALLQPQALAAYTDLQRETRVALIQFVVRNASSVVDLGRIDLFSSESSFDFMAWLYVVAWVQGTREVVTFDGDYGTITTISDASDARSLTANSLELPVNVACYLRCALLYVTSTLGVVAIVVCVGILVFARGHFEGLNVFVFNRVAVKCGSAAPSSSAQSCHLAPLHSVVATGAVWRRVLLCLGPPDIRHDLFGLG</sequence>
<dbReference type="AlphaFoldDB" id="A0A485LR46"/>
<keyword evidence="1" id="KW-0472">Membrane</keyword>
<evidence type="ECO:0000313" key="4">
    <source>
        <dbReference type="Proteomes" id="UP000332933"/>
    </source>
</evidence>
<organism evidence="3 4">
    <name type="scientific">Aphanomyces stellatus</name>
    <dbReference type="NCBI Taxonomy" id="120398"/>
    <lineage>
        <taxon>Eukaryota</taxon>
        <taxon>Sar</taxon>
        <taxon>Stramenopiles</taxon>
        <taxon>Oomycota</taxon>
        <taxon>Saprolegniomycetes</taxon>
        <taxon>Saprolegniales</taxon>
        <taxon>Verrucalvaceae</taxon>
        <taxon>Aphanomyces</taxon>
    </lineage>
</organism>
<evidence type="ECO:0000313" key="3">
    <source>
        <dbReference type="EMBL" id="VFU01316.1"/>
    </source>
</evidence>
<reference evidence="3 4" key="1">
    <citation type="submission" date="2019-03" db="EMBL/GenBank/DDBJ databases">
        <authorList>
            <person name="Gaulin E."/>
            <person name="Dumas B."/>
        </authorList>
    </citation>
    <scope>NUCLEOTIDE SEQUENCE [LARGE SCALE GENOMIC DNA]</scope>
    <source>
        <strain evidence="3">CBS 568.67</strain>
    </source>
</reference>
<gene>
    <name evidence="3" type="primary">Aste57867_24679</name>
    <name evidence="2" type="ORF">As57867_024601</name>
    <name evidence="3" type="ORF">ASTE57867_24679</name>
</gene>